<keyword evidence="5" id="KW-0460">Magnesium</keyword>
<gene>
    <name evidence="7" type="ORF">PV05_02175</name>
</gene>
<keyword evidence="4 5" id="KW-0501">Molybdenum cofactor biosynthesis</keyword>
<dbReference type="GO" id="GO:0005829">
    <property type="term" value="C:cytosol"/>
    <property type="evidence" value="ECO:0007669"/>
    <property type="project" value="TreeGrafter"/>
</dbReference>
<comment type="similarity">
    <text evidence="2">In the N-terminal section; belongs to the MoaB/Mog family.</text>
</comment>
<keyword evidence="5" id="KW-0808">Transferase</keyword>
<dbReference type="InterPro" id="IPR036425">
    <property type="entry name" value="MoaB/Mog-like_dom_sf"/>
</dbReference>
<dbReference type="GO" id="GO:0005524">
    <property type="term" value="F:ATP binding"/>
    <property type="evidence" value="ECO:0007669"/>
    <property type="project" value="UniProtKB-UniRule"/>
</dbReference>
<dbReference type="Gene3D" id="3.40.980.10">
    <property type="entry name" value="MoaB/Mog-like domain"/>
    <property type="match status" value="1"/>
</dbReference>
<dbReference type="HOGENOM" id="CLU_010186_0_0_1"/>
<dbReference type="STRING" id="348802.A0A0D2F2G3"/>
<dbReference type="SUPFAM" id="SSF63867">
    <property type="entry name" value="MoeA C-terminal domain-like"/>
    <property type="match status" value="1"/>
</dbReference>
<dbReference type="Pfam" id="PF03454">
    <property type="entry name" value="MoeA_C"/>
    <property type="match status" value="1"/>
</dbReference>
<comment type="similarity">
    <text evidence="3">In the C-terminal section; belongs to the MoeA family.</text>
</comment>
<comment type="catalytic activity">
    <reaction evidence="5">
        <text>molybdopterin + ATP + H(+) = adenylyl-molybdopterin + diphosphate</text>
        <dbReference type="Rhea" id="RHEA:31331"/>
        <dbReference type="ChEBI" id="CHEBI:15378"/>
        <dbReference type="ChEBI" id="CHEBI:30616"/>
        <dbReference type="ChEBI" id="CHEBI:33019"/>
        <dbReference type="ChEBI" id="CHEBI:58698"/>
        <dbReference type="ChEBI" id="CHEBI:62727"/>
    </reaction>
</comment>
<evidence type="ECO:0000259" key="6">
    <source>
        <dbReference type="SMART" id="SM00852"/>
    </source>
</evidence>
<evidence type="ECO:0000256" key="2">
    <source>
        <dbReference type="ARBA" id="ARBA00007589"/>
    </source>
</evidence>
<dbReference type="InterPro" id="IPR008284">
    <property type="entry name" value="MoCF_biosynth_CS"/>
</dbReference>
<dbReference type="InterPro" id="IPR001453">
    <property type="entry name" value="MoaB/Mog_dom"/>
</dbReference>
<dbReference type="GO" id="GO:0061598">
    <property type="term" value="F:molybdopterin adenylyltransferase activity"/>
    <property type="evidence" value="ECO:0007669"/>
    <property type="project" value="UniProtKB-UniRule"/>
</dbReference>
<reference evidence="7 8" key="1">
    <citation type="submission" date="2015-01" db="EMBL/GenBank/DDBJ databases">
        <title>The Genome Sequence of Exophiala xenobiotica CBS118157.</title>
        <authorList>
            <consortium name="The Broad Institute Genomics Platform"/>
            <person name="Cuomo C."/>
            <person name="de Hoog S."/>
            <person name="Gorbushina A."/>
            <person name="Stielow B."/>
            <person name="Teixiera M."/>
            <person name="Abouelleil A."/>
            <person name="Chapman S.B."/>
            <person name="Priest M."/>
            <person name="Young S.K."/>
            <person name="Wortman J."/>
            <person name="Nusbaum C."/>
            <person name="Birren B."/>
        </authorList>
    </citation>
    <scope>NUCLEOTIDE SEQUENCE [LARGE SCALE GENOMIC DNA]</scope>
    <source>
        <strain evidence="7 8">CBS 118157</strain>
    </source>
</reference>
<dbReference type="AlphaFoldDB" id="A0A0D2F2G3"/>
<dbReference type="PANTHER" id="PTHR10192:SF30">
    <property type="entry name" value="MOLYBDOPTERIN ADENYLYLTRANSFERASE"/>
    <property type="match status" value="1"/>
</dbReference>
<dbReference type="Gene3D" id="2.170.190.11">
    <property type="entry name" value="Molybdopterin biosynthesis moea protein, domain 3"/>
    <property type="match status" value="1"/>
</dbReference>
<name>A0A0D2F2G3_9EURO</name>
<dbReference type="SUPFAM" id="SSF53218">
    <property type="entry name" value="Molybdenum cofactor biosynthesis proteins"/>
    <property type="match status" value="1"/>
</dbReference>
<evidence type="ECO:0000313" key="7">
    <source>
        <dbReference type="EMBL" id="KIW62128.1"/>
    </source>
</evidence>
<dbReference type="InterPro" id="IPR005111">
    <property type="entry name" value="MoeA_C_domain_IV"/>
</dbReference>
<dbReference type="OrthoDB" id="6777263at2759"/>
<dbReference type="UniPathway" id="UPA00344"/>
<evidence type="ECO:0000256" key="5">
    <source>
        <dbReference type="RuleBase" id="RU365090"/>
    </source>
</evidence>
<dbReference type="GO" id="GO:0006777">
    <property type="term" value="P:Mo-molybdopterin cofactor biosynthetic process"/>
    <property type="evidence" value="ECO:0007669"/>
    <property type="project" value="UniProtKB-UniRule"/>
</dbReference>
<dbReference type="InterPro" id="IPR005110">
    <property type="entry name" value="MoeA_linker/N"/>
</dbReference>
<comment type="cofactor">
    <cofactor evidence="5">
        <name>Mg(2+)</name>
        <dbReference type="ChEBI" id="CHEBI:18420"/>
    </cofactor>
</comment>
<dbReference type="PROSITE" id="PS01079">
    <property type="entry name" value="MOCF_BIOSYNTHESIS_2"/>
    <property type="match status" value="1"/>
</dbReference>
<dbReference type="InterPro" id="IPR036688">
    <property type="entry name" value="MoeA_C_domain_IV_sf"/>
</dbReference>
<keyword evidence="8" id="KW-1185">Reference proteome</keyword>
<dbReference type="Pfam" id="PF00994">
    <property type="entry name" value="MoCF_biosynth"/>
    <property type="match status" value="1"/>
</dbReference>
<evidence type="ECO:0000256" key="4">
    <source>
        <dbReference type="ARBA" id="ARBA00023150"/>
    </source>
</evidence>
<dbReference type="SUPFAM" id="SSF63882">
    <property type="entry name" value="MoeA N-terminal region -like"/>
    <property type="match status" value="1"/>
</dbReference>
<dbReference type="Pfam" id="PF03453">
    <property type="entry name" value="MoeA_N"/>
    <property type="match status" value="1"/>
</dbReference>
<feature type="domain" description="MoaB/Mog" evidence="6">
    <location>
        <begin position="292"/>
        <end position="458"/>
    </location>
</feature>
<dbReference type="InterPro" id="IPR036135">
    <property type="entry name" value="MoeA_linker/N_sf"/>
</dbReference>
<dbReference type="EMBL" id="KN847317">
    <property type="protein sequence ID" value="KIW62128.1"/>
    <property type="molecule type" value="Genomic_DNA"/>
</dbReference>
<dbReference type="InterPro" id="IPR038987">
    <property type="entry name" value="MoeA-like"/>
</dbReference>
<dbReference type="SMART" id="SM00852">
    <property type="entry name" value="MoCF_biosynth"/>
    <property type="match status" value="1"/>
</dbReference>
<comment type="pathway">
    <text evidence="1 5">Cofactor biosynthesis; molybdopterin biosynthesis.</text>
</comment>
<proteinExistence type="inferred from homology"/>
<keyword evidence="5" id="KW-0500">Molybdenum</keyword>
<dbReference type="RefSeq" id="XP_013322712.1">
    <property type="nucleotide sequence ID" value="XM_013467258.1"/>
</dbReference>
<protein>
    <recommendedName>
        <fullName evidence="6">MoaB/Mog domain-containing protein</fullName>
    </recommendedName>
</protein>
<dbReference type="Gene3D" id="3.90.105.10">
    <property type="entry name" value="Molybdopterin biosynthesis moea protein, domain 2"/>
    <property type="match status" value="1"/>
</dbReference>
<dbReference type="Gene3D" id="2.40.340.10">
    <property type="entry name" value="MoeA, C-terminal, domain IV"/>
    <property type="match status" value="1"/>
</dbReference>
<organism evidence="7 8">
    <name type="scientific">Exophiala xenobiotica</name>
    <dbReference type="NCBI Taxonomy" id="348802"/>
    <lineage>
        <taxon>Eukaryota</taxon>
        <taxon>Fungi</taxon>
        <taxon>Dikarya</taxon>
        <taxon>Ascomycota</taxon>
        <taxon>Pezizomycotina</taxon>
        <taxon>Eurotiomycetes</taxon>
        <taxon>Chaetothyriomycetidae</taxon>
        <taxon>Chaetothyriales</taxon>
        <taxon>Herpotrichiellaceae</taxon>
        <taxon>Exophiala</taxon>
    </lineage>
</organism>
<evidence type="ECO:0000313" key="8">
    <source>
        <dbReference type="Proteomes" id="UP000054342"/>
    </source>
</evidence>
<keyword evidence="5" id="KW-0479">Metal-binding</keyword>
<comment type="function">
    <text evidence="5">Catalyzes two steps in the biosynthesis of the molybdenum cofactor. In the first step, molybdopterin is adenylated. Subsequently, molybdate is inserted into adenylated molybdopterin and AMP is released.</text>
</comment>
<sequence>MCISASQHCYTKQTAEPNYGARGHNAPIKYVDAVSRAMSIAKEHRQLADSDDHPVKDEIEARLSYVENDDQAAETAYCVTTTIAGQQTGAVRRIPLMDALHKPAAHTIKAPHSTPKADTSAMDGFAVCSSSTANASPKDPVRLRVVSIIAAGDRVDAEQDLDIAKDGHTNSQTSNICVEIMTGARFPHRAYPQLDAVVKVEDVASHKPDPWTRQGEAYIDVFAHVRKNQNKRDAASDIVKGDRIVLAGQKFEPKHIMALASLGFNEVDVAEDGAHRRLDSRFLRVSGQWKIGVVSTGSELIDLNSLPSNGYPVDGRRAAEETLPNSNGPYICTALRELDPRQRVLYLGVVKDTEDALEESFRDAILGQGVDVLITTGGVSMGKFDLVRPVVENRMGGRVIFHGVNVRPGLPVMFAWVELDELNGARPKRRRTVVFGLPGNPLATAMALRFFVMPYLTVLRGESPLIPPIICAAHFEQRGDMTHTNDSGQECSSAMSPSRRKPEHLRVFWLARWRKVVDGHNGRPTLEILEEQSSYKVGNLVQADCWVEVPEGVHSVVDGENVMAHPLSPVNHS</sequence>
<dbReference type="GO" id="GO:0061599">
    <property type="term" value="F:molybdopterin molybdotransferase activity"/>
    <property type="evidence" value="ECO:0007669"/>
    <property type="project" value="UniProtKB-UniRule"/>
</dbReference>
<comment type="similarity">
    <text evidence="5">Belongs to the MoeA family.</text>
</comment>
<dbReference type="Proteomes" id="UP000054342">
    <property type="component" value="Unassembled WGS sequence"/>
</dbReference>
<dbReference type="PANTHER" id="PTHR10192">
    <property type="entry name" value="MOLYBDOPTERIN BIOSYNTHESIS PROTEIN"/>
    <property type="match status" value="1"/>
</dbReference>
<evidence type="ECO:0000256" key="1">
    <source>
        <dbReference type="ARBA" id="ARBA00005046"/>
    </source>
</evidence>
<accession>A0A0D2F2G3</accession>
<dbReference type="GO" id="GO:0046872">
    <property type="term" value="F:metal ion binding"/>
    <property type="evidence" value="ECO:0007669"/>
    <property type="project" value="UniProtKB-UniRule"/>
</dbReference>
<comment type="catalytic activity">
    <reaction evidence="5">
        <text>adenylyl-molybdopterin + molybdate = Mo-molybdopterin + AMP + H(+)</text>
        <dbReference type="Rhea" id="RHEA:35047"/>
        <dbReference type="ChEBI" id="CHEBI:15378"/>
        <dbReference type="ChEBI" id="CHEBI:36264"/>
        <dbReference type="ChEBI" id="CHEBI:62727"/>
        <dbReference type="ChEBI" id="CHEBI:71302"/>
        <dbReference type="ChEBI" id="CHEBI:456215"/>
    </reaction>
</comment>
<dbReference type="CDD" id="cd00887">
    <property type="entry name" value="MoeA"/>
    <property type="match status" value="1"/>
</dbReference>
<dbReference type="GeneID" id="25324083"/>
<evidence type="ECO:0000256" key="3">
    <source>
        <dbReference type="ARBA" id="ARBA00008339"/>
    </source>
</evidence>